<dbReference type="GO" id="GO:0003677">
    <property type="term" value="F:DNA binding"/>
    <property type="evidence" value="ECO:0007669"/>
    <property type="project" value="InterPro"/>
</dbReference>
<accession>A0A9Q7EWR1</accession>
<evidence type="ECO:0000313" key="2">
    <source>
        <dbReference type="EMBL" id="QTX33488.1"/>
    </source>
</evidence>
<feature type="region of interest" description="Disordered" evidence="1">
    <location>
        <begin position="44"/>
        <end position="77"/>
    </location>
</feature>
<dbReference type="InterPro" id="IPR036388">
    <property type="entry name" value="WH-like_DNA-bd_sf"/>
</dbReference>
<dbReference type="InterPro" id="IPR009057">
    <property type="entry name" value="Homeodomain-like_sf"/>
</dbReference>
<name>A0A9Q7EWR1_9BACT</name>
<dbReference type="Gene3D" id="1.10.10.10">
    <property type="entry name" value="Winged helix-like DNA-binding domain superfamily/Winged helix DNA-binding domain"/>
    <property type="match status" value="1"/>
</dbReference>
<dbReference type="Pfam" id="PF01527">
    <property type="entry name" value="HTH_Tnp_1"/>
    <property type="match status" value="1"/>
</dbReference>
<dbReference type="GO" id="GO:0006313">
    <property type="term" value="P:DNA transposition"/>
    <property type="evidence" value="ECO:0007669"/>
    <property type="project" value="InterPro"/>
</dbReference>
<gene>
    <name evidence="2" type="ORF">KAR29_06380</name>
</gene>
<dbReference type="SUPFAM" id="SSF46689">
    <property type="entry name" value="Homeodomain-like"/>
    <property type="match status" value="1"/>
</dbReference>
<protein>
    <submittedName>
        <fullName evidence="2">Transposase</fullName>
    </submittedName>
</protein>
<dbReference type="AlphaFoldDB" id="A0A9Q7EWR1"/>
<dbReference type="KEGG" id="aram:KAR29_06380"/>
<feature type="compositionally biased region" description="Basic and acidic residues" evidence="1">
    <location>
        <begin position="114"/>
        <end position="137"/>
    </location>
</feature>
<reference evidence="3" key="1">
    <citation type="submission" date="2021-04" db="EMBL/GenBank/DDBJ databases">
        <title>A novel Synergistetes isolate from a pyrite-forming mixed culture.</title>
        <authorList>
            <person name="Bunk B."/>
            <person name="Sproer C."/>
            <person name="Spring S."/>
            <person name="Pester M."/>
        </authorList>
    </citation>
    <scope>NUCLEOTIDE SEQUENCE [LARGE SCALE GENOMIC DNA]</scope>
    <source>
        <strain evidence="3">J.5.4.2-T.3.5.2</strain>
    </source>
</reference>
<dbReference type="Proteomes" id="UP000671879">
    <property type="component" value="Chromosome"/>
</dbReference>
<dbReference type="GO" id="GO:0004803">
    <property type="term" value="F:transposase activity"/>
    <property type="evidence" value="ECO:0007669"/>
    <property type="project" value="InterPro"/>
</dbReference>
<sequence length="149" mass="16539">MNPYSPDVKEQLVKRMMPPENASLSSLARETGISFETLRQWRKQARIETGSPVPGNGRRPQSWSPGEAGETVDKQPTGSYVIRRFKKAFSIGVSAAASVVMEAVFVSLDEGPDDDRRPSASRRLDRLFRGGTPERRSFRQSSGEELPEG</sequence>
<evidence type="ECO:0000313" key="3">
    <source>
        <dbReference type="Proteomes" id="UP000671879"/>
    </source>
</evidence>
<proteinExistence type="predicted"/>
<dbReference type="InterPro" id="IPR002514">
    <property type="entry name" value="Transposase_8"/>
</dbReference>
<organism evidence="2 3">
    <name type="scientific">Aminithiophilus ramosus</name>
    <dbReference type="NCBI Taxonomy" id="3029084"/>
    <lineage>
        <taxon>Bacteria</taxon>
        <taxon>Thermotogati</taxon>
        <taxon>Synergistota</taxon>
        <taxon>Synergistia</taxon>
        <taxon>Synergistales</taxon>
        <taxon>Aminithiophilaceae</taxon>
        <taxon>Aminithiophilus</taxon>
    </lineage>
</organism>
<evidence type="ECO:0000256" key="1">
    <source>
        <dbReference type="SAM" id="MobiDB-lite"/>
    </source>
</evidence>
<feature type="region of interest" description="Disordered" evidence="1">
    <location>
        <begin position="108"/>
        <end position="149"/>
    </location>
</feature>
<keyword evidence="3" id="KW-1185">Reference proteome</keyword>
<dbReference type="EMBL" id="CP072943">
    <property type="protein sequence ID" value="QTX33488.1"/>
    <property type="molecule type" value="Genomic_DNA"/>
</dbReference>
<dbReference type="RefSeq" id="WP_274374777.1">
    <property type="nucleotide sequence ID" value="NZ_CP072943.1"/>
</dbReference>